<dbReference type="VEuPathDB" id="ToxoDB:cyc_08527"/>
<dbReference type="Pfam" id="PF01593">
    <property type="entry name" value="Amino_oxidase"/>
    <property type="match status" value="1"/>
</dbReference>
<dbReference type="EMBL" id="JROU02001978">
    <property type="protein sequence ID" value="OEH74650.1"/>
    <property type="molecule type" value="Genomic_DNA"/>
</dbReference>
<dbReference type="PANTHER" id="PTHR10742">
    <property type="entry name" value="FLAVIN MONOAMINE OXIDASE"/>
    <property type="match status" value="1"/>
</dbReference>
<name>A0A1D3CTX1_9EIME</name>
<reference evidence="2 3" key="1">
    <citation type="journal article" date="2016" name="BMC Genomics">
        <title>Comparative genomics reveals Cyclospora cayetanensis possesses coccidia-like metabolism and invasion components but unique surface antigens.</title>
        <authorList>
            <person name="Liu S."/>
            <person name="Wang L."/>
            <person name="Zheng H."/>
            <person name="Xu Z."/>
            <person name="Roellig D.M."/>
            <person name="Li N."/>
            <person name="Frace M.A."/>
            <person name="Tang K."/>
            <person name="Arrowood M.J."/>
            <person name="Moss D.M."/>
            <person name="Zhang L."/>
            <person name="Feng Y."/>
            <person name="Xiao L."/>
        </authorList>
    </citation>
    <scope>NUCLEOTIDE SEQUENCE [LARGE SCALE GENOMIC DNA]</scope>
    <source>
        <strain evidence="2 3">CHN_HEN01</strain>
    </source>
</reference>
<feature type="domain" description="Amine oxidase" evidence="1">
    <location>
        <begin position="230"/>
        <end position="342"/>
    </location>
</feature>
<dbReference type="AlphaFoldDB" id="A0A1D3CTX1"/>
<dbReference type="Proteomes" id="UP000095192">
    <property type="component" value="Unassembled WGS sequence"/>
</dbReference>
<dbReference type="Gene3D" id="3.50.50.60">
    <property type="entry name" value="FAD/NAD(P)-binding domain"/>
    <property type="match status" value="1"/>
</dbReference>
<dbReference type="SUPFAM" id="SSF51905">
    <property type="entry name" value="FAD/NAD(P)-binding domain"/>
    <property type="match status" value="2"/>
</dbReference>
<organism evidence="2 3">
    <name type="scientific">Cyclospora cayetanensis</name>
    <dbReference type="NCBI Taxonomy" id="88456"/>
    <lineage>
        <taxon>Eukaryota</taxon>
        <taxon>Sar</taxon>
        <taxon>Alveolata</taxon>
        <taxon>Apicomplexa</taxon>
        <taxon>Conoidasida</taxon>
        <taxon>Coccidia</taxon>
        <taxon>Eucoccidiorida</taxon>
        <taxon>Eimeriorina</taxon>
        <taxon>Eimeriidae</taxon>
        <taxon>Cyclospora</taxon>
    </lineage>
</organism>
<protein>
    <submittedName>
        <fullName evidence="2">Flavin-containing protein amine oxidase domain-containing protein</fullName>
    </submittedName>
</protein>
<dbReference type="GO" id="GO:0016491">
    <property type="term" value="F:oxidoreductase activity"/>
    <property type="evidence" value="ECO:0007669"/>
    <property type="project" value="InterPro"/>
</dbReference>
<dbReference type="InterPro" id="IPR002937">
    <property type="entry name" value="Amino_oxidase"/>
</dbReference>
<sequence>MVLSGETSQDEASTTAAIPADEAAAAVHACNPRLSVGRSYSLQQLCKKQRRDLQNTRVAIIGAGLSGMRAFTCVQQVHDAVSMRHGGRGVMTCAAPHGSCLPLESKSKSLKLGEELVGAVAACKLVASTASIFMYALQGASWIHGIEGNPLYRICRDYGLLVYGDDDRDMDIPVPLYSLDGSLMDPELDSCGCLIRLLAAVMLTSVERAQSLESEKRRSVTGADAHGICLATWDQDDVTGLSGRHVMIFRGYKSIVECLAAPPSVVAAAGAAAPPPPGPAAAAAGSAAAAVRLLLRHPKIHLNTPVRRVAVTEEGVTLQLLAGQETAPFDYCLITLPLGQLAVMVL</sequence>
<dbReference type="VEuPathDB" id="ToxoDB:LOC113146855"/>
<proteinExistence type="predicted"/>
<evidence type="ECO:0000313" key="2">
    <source>
        <dbReference type="EMBL" id="OEH74650.1"/>
    </source>
</evidence>
<dbReference type="PANTHER" id="PTHR10742:SF410">
    <property type="entry name" value="LYSINE-SPECIFIC HISTONE DEMETHYLASE 2"/>
    <property type="match status" value="1"/>
</dbReference>
<accession>A0A1D3CTX1</accession>
<keyword evidence="3" id="KW-1185">Reference proteome</keyword>
<dbReference type="InterPro" id="IPR050281">
    <property type="entry name" value="Flavin_monoamine_oxidase"/>
</dbReference>
<dbReference type="InParanoid" id="A0A1D3CTX1"/>
<gene>
    <name evidence="2" type="ORF">cyc_08527</name>
</gene>
<evidence type="ECO:0000313" key="3">
    <source>
        <dbReference type="Proteomes" id="UP000095192"/>
    </source>
</evidence>
<evidence type="ECO:0000259" key="1">
    <source>
        <dbReference type="Pfam" id="PF01593"/>
    </source>
</evidence>
<dbReference type="InterPro" id="IPR036188">
    <property type="entry name" value="FAD/NAD-bd_sf"/>
</dbReference>
<comment type="caution">
    <text evidence="2">The sequence shown here is derived from an EMBL/GenBank/DDBJ whole genome shotgun (WGS) entry which is preliminary data.</text>
</comment>